<dbReference type="CDD" id="cd22823">
    <property type="entry name" value="Gal_Rha_Lectin"/>
    <property type="match status" value="1"/>
</dbReference>
<dbReference type="CTD" id="20209364"/>
<dbReference type="GeneID" id="20209364"/>
<dbReference type="PROSITE" id="PS50228">
    <property type="entry name" value="SUEL_LECTIN"/>
    <property type="match status" value="1"/>
</dbReference>
<dbReference type="HOGENOM" id="CLU_875162_0_0_1"/>
<proteinExistence type="predicted"/>
<dbReference type="KEGG" id="hro:HELRODRAFT_184109"/>
<name>T1FKL5_HELRO</name>
<dbReference type="PANTHER" id="PTHR46780">
    <property type="entry name" value="PROTEIN EVA-1"/>
    <property type="match status" value="1"/>
</dbReference>
<dbReference type="Proteomes" id="UP000015101">
    <property type="component" value="Unassembled WGS sequence"/>
</dbReference>
<dbReference type="RefSeq" id="XP_009014057.1">
    <property type="nucleotide sequence ID" value="XM_009015809.1"/>
</dbReference>
<organism evidence="3 4">
    <name type="scientific">Helobdella robusta</name>
    <name type="common">Californian leech</name>
    <dbReference type="NCBI Taxonomy" id="6412"/>
    <lineage>
        <taxon>Eukaryota</taxon>
        <taxon>Metazoa</taxon>
        <taxon>Spiralia</taxon>
        <taxon>Lophotrochozoa</taxon>
        <taxon>Annelida</taxon>
        <taxon>Clitellata</taxon>
        <taxon>Hirudinea</taxon>
        <taxon>Rhynchobdellida</taxon>
        <taxon>Glossiphoniidae</taxon>
        <taxon>Helobdella</taxon>
    </lineage>
</organism>
<dbReference type="GO" id="GO:0030246">
    <property type="term" value="F:carbohydrate binding"/>
    <property type="evidence" value="ECO:0007669"/>
    <property type="project" value="InterPro"/>
</dbReference>
<accession>T1FKL5</accession>
<protein>
    <recommendedName>
        <fullName evidence="1">SUEL-type lectin domain-containing protein</fullName>
    </recommendedName>
</protein>
<evidence type="ECO:0000259" key="1">
    <source>
        <dbReference type="PROSITE" id="PS50228"/>
    </source>
</evidence>
<reference evidence="2 4" key="2">
    <citation type="journal article" date="2013" name="Nature">
        <title>Insights into bilaterian evolution from three spiralian genomes.</title>
        <authorList>
            <person name="Simakov O."/>
            <person name="Marletaz F."/>
            <person name="Cho S.J."/>
            <person name="Edsinger-Gonzales E."/>
            <person name="Havlak P."/>
            <person name="Hellsten U."/>
            <person name="Kuo D.H."/>
            <person name="Larsson T."/>
            <person name="Lv J."/>
            <person name="Arendt D."/>
            <person name="Savage R."/>
            <person name="Osoegawa K."/>
            <person name="de Jong P."/>
            <person name="Grimwood J."/>
            <person name="Chapman J.A."/>
            <person name="Shapiro H."/>
            <person name="Aerts A."/>
            <person name="Otillar R.P."/>
            <person name="Terry A.Y."/>
            <person name="Boore J.L."/>
            <person name="Grigoriev I.V."/>
            <person name="Lindberg D.R."/>
            <person name="Seaver E.C."/>
            <person name="Weisblat D.A."/>
            <person name="Putnam N.H."/>
            <person name="Rokhsar D.S."/>
        </authorList>
    </citation>
    <scope>NUCLEOTIDE SEQUENCE</scope>
</reference>
<dbReference type="EMBL" id="KB096162">
    <property type="protein sequence ID" value="ESO07845.1"/>
    <property type="molecule type" value="Genomic_DNA"/>
</dbReference>
<feature type="domain" description="SUEL-type lectin" evidence="1">
    <location>
        <begin position="84"/>
        <end position="171"/>
    </location>
</feature>
<dbReference type="InterPro" id="IPR000922">
    <property type="entry name" value="Lectin_gal-bd_dom"/>
</dbReference>
<evidence type="ECO:0000313" key="3">
    <source>
        <dbReference type="EnsemblMetazoa" id="HelroP184109"/>
    </source>
</evidence>
<dbReference type="EMBL" id="AMQM01009242">
    <property type="status" value="NOT_ANNOTATED_CDS"/>
    <property type="molecule type" value="Genomic_DNA"/>
</dbReference>
<dbReference type="Pfam" id="PF02140">
    <property type="entry name" value="SUEL_Lectin"/>
    <property type="match status" value="1"/>
</dbReference>
<reference evidence="3" key="3">
    <citation type="submission" date="2015-06" db="UniProtKB">
        <authorList>
            <consortium name="EnsemblMetazoa"/>
        </authorList>
    </citation>
    <scope>IDENTIFICATION</scope>
</reference>
<keyword evidence="4" id="KW-1185">Reference proteome</keyword>
<reference evidence="4" key="1">
    <citation type="submission" date="2012-12" db="EMBL/GenBank/DDBJ databases">
        <authorList>
            <person name="Hellsten U."/>
            <person name="Grimwood J."/>
            <person name="Chapman J.A."/>
            <person name="Shapiro H."/>
            <person name="Aerts A."/>
            <person name="Otillar R.P."/>
            <person name="Terry A.Y."/>
            <person name="Boore J.L."/>
            <person name="Simakov O."/>
            <person name="Marletaz F."/>
            <person name="Cho S.-J."/>
            <person name="Edsinger-Gonzales E."/>
            <person name="Havlak P."/>
            <person name="Kuo D.-H."/>
            <person name="Larsson T."/>
            <person name="Lv J."/>
            <person name="Arendt D."/>
            <person name="Savage R."/>
            <person name="Osoegawa K."/>
            <person name="de Jong P."/>
            <person name="Lindberg D.R."/>
            <person name="Seaver E.C."/>
            <person name="Weisblat D.A."/>
            <person name="Putnam N.H."/>
            <person name="Grigoriev I.V."/>
            <person name="Rokhsar D.S."/>
        </authorList>
    </citation>
    <scope>NUCLEOTIDE SEQUENCE</scope>
</reference>
<dbReference type="InterPro" id="IPR043159">
    <property type="entry name" value="Lectin_gal-bd_sf"/>
</dbReference>
<dbReference type="InParanoid" id="T1FKL5"/>
<dbReference type="AlphaFoldDB" id="T1FKL5"/>
<sequence length="318" mass="35801">MFNLLPCMDIENHFVTVLKTTLTQHQETITAAQISFNPFLISRAFFERGVNELGLIMTRNRISFNHCSCSQRSATAAVAAEQEVCLREKLNITCPSFHVINIQLARYGRMFSKRCVSRQFGHFDCQNDVTDSLRLMCGQRLSCSLEVFLSFGNLKPCSELESFLHVHYECLPASCIVELSAKAGMHWNFSLVEFHMTSPTESTNQMRCHKLFKIYDATNMLTKDSSSIKGLKTNEKSSADDNDNFKMSAGNVVTSCDDWVVNQSAYVTNSHVVRVEIMTSSSSLLTPSPASSTPEFLINFQGWIYLKVFSNVVKVSDT</sequence>
<evidence type="ECO:0000313" key="2">
    <source>
        <dbReference type="EMBL" id="ESO07845.1"/>
    </source>
</evidence>
<evidence type="ECO:0000313" key="4">
    <source>
        <dbReference type="Proteomes" id="UP000015101"/>
    </source>
</evidence>
<gene>
    <name evidence="3" type="primary">20209364</name>
    <name evidence="2" type="ORF">HELRODRAFT_184109</name>
</gene>
<dbReference type="Gene3D" id="2.60.120.740">
    <property type="match status" value="1"/>
</dbReference>
<dbReference type="EnsemblMetazoa" id="HelroT184109">
    <property type="protein sequence ID" value="HelroP184109"/>
    <property type="gene ID" value="HelroG184109"/>
</dbReference>